<evidence type="ECO:0000259" key="3">
    <source>
        <dbReference type="SMART" id="SM01008"/>
    </source>
</evidence>
<dbReference type="PANTHER" id="PTHR11908:SF132">
    <property type="entry name" value="ALDEHYDE OXIDASE 1-RELATED"/>
    <property type="match status" value="1"/>
</dbReference>
<dbReference type="SMART" id="SM01008">
    <property type="entry name" value="Ald_Xan_dh_C"/>
    <property type="match status" value="1"/>
</dbReference>
<dbReference type="Gene3D" id="3.90.1170.50">
    <property type="entry name" value="Aldehyde oxidase/xanthine dehydrogenase, a/b hammerhead"/>
    <property type="match status" value="1"/>
</dbReference>
<dbReference type="Pfam" id="PF02738">
    <property type="entry name" value="MoCoBD_1"/>
    <property type="match status" value="1"/>
</dbReference>
<organism evidence="4">
    <name type="scientific">marine metagenome</name>
    <dbReference type="NCBI Taxonomy" id="408172"/>
    <lineage>
        <taxon>unclassified sequences</taxon>
        <taxon>metagenomes</taxon>
        <taxon>ecological metagenomes</taxon>
    </lineage>
</organism>
<dbReference type="SUPFAM" id="SSF54665">
    <property type="entry name" value="CO dehydrogenase molybdoprotein N-domain-like"/>
    <property type="match status" value="1"/>
</dbReference>
<dbReference type="SUPFAM" id="SSF56003">
    <property type="entry name" value="Molybdenum cofactor-binding domain"/>
    <property type="match status" value="1"/>
</dbReference>
<evidence type="ECO:0000256" key="2">
    <source>
        <dbReference type="ARBA" id="ARBA00023002"/>
    </source>
</evidence>
<dbReference type="EMBL" id="UINC01003271">
    <property type="protein sequence ID" value="SVA04853.1"/>
    <property type="molecule type" value="Genomic_DNA"/>
</dbReference>
<reference evidence="4" key="1">
    <citation type="submission" date="2018-05" db="EMBL/GenBank/DDBJ databases">
        <authorList>
            <person name="Lanie J.A."/>
            <person name="Ng W.-L."/>
            <person name="Kazmierczak K.M."/>
            <person name="Andrzejewski T.M."/>
            <person name="Davidsen T.M."/>
            <person name="Wayne K.J."/>
            <person name="Tettelin H."/>
            <person name="Glass J.I."/>
            <person name="Rusch D."/>
            <person name="Podicherti R."/>
            <person name="Tsui H.-C.T."/>
            <person name="Winkler M.E."/>
        </authorList>
    </citation>
    <scope>NUCLEOTIDE SEQUENCE</scope>
</reference>
<dbReference type="PANTHER" id="PTHR11908">
    <property type="entry name" value="XANTHINE DEHYDROGENASE"/>
    <property type="match status" value="1"/>
</dbReference>
<protein>
    <recommendedName>
        <fullName evidence="3">Aldehyde oxidase/xanthine dehydrogenase a/b hammerhead domain-containing protein</fullName>
    </recommendedName>
</protein>
<dbReference type="Pfam" id="PF01315">
    <property type="entry name" value="Ald_Xan_dh_C"/>
    <property type="match status" value="1"/>
</dbReference>
<dbReference type="GO" id="GO:0016491">
    <property type="term" value="F:oxidoreductase activity"/>
    <property type="evidence" value="ECO:0007669"/>
    <property type="project" value="UniProtKB-KW"/>
</dbReference>
<dbReference type="InterPro" id="IPR036856">
    <property type="entry name" value="Ald_Oxase/Xan_DH_a/b_sf"/>
</dbReference>
<feature type="domain" description="Aldehyde oxidase/xanthine dehydrogenase a/b hammerhead" evidence="3">
    <location>
        <begin position="2"/>
        <end position="120"/>
    </location>
</feature>
<gene>
    <name evidence="4" type="ORF">METZ01_LOCUS57707</name>
</gene>
<dbReference type="InterPro" id="IPR008274">
    <property type="entry name" value="AldOxase/xan_DH_MoCoBD1"/>
</dbReference>
<dbReference type="InterPro" id="IPR000674">
    <property type="entry name" value="Ald_Oxase/Xan_DH_a/b"/>
</dbReference>
<dbReference type="AlphaFoldDB" id="A0A381SU38"/>
<dbReference type="Gene3D" id="3.30.365.10">
    <property type="entry name" value="Aldehyde oxidase/xanthine dehydrogenase, molybdopterin binding domain"/>
    <property type="match status" value="4"/>
</dbReference>
<evidence type="ECO:0000313" key="4">
    <source>
        <dbReference type="EMBL" id="SVA04853.1"/>
    </source>
</evidence>
<dbReference type="InterPro" id="IPR016208">
    <property type="entry name" value="Ald_Oxase/xanthine_DH-like"/>
</dbReference>
<dbReference type="Pfam" id="PF20256">
    <property type="entry name" value="MoCoBD_2"/>
    <property type="match status" value="1"/>
</dbReference>
<keyword evidence="1" id="KW-0500">Molybdenum</keyword>
<accession>A0A381SU38</accession>
<feature type="non-terminal residue" evidence="4">
    <location>
        <position position="1"/>
    </location>
</feature>
<evidence type="ECO:0000256" key="1">
    <source>
        <dbReference type="ARBA" id="ARBA00022505"/>
    </source>
</evidence>
<name>A0A381SU38_9ZZZZ</name>
<proteinExistence type="predicted"/>
<dbReference type="InterPro" id="IPR037165">
    <property type="entry name" value="AldOxase/xan_DH_Mopterin-bd_sf"/>
</dbReference>
<dbReference type="InterPro" id="IPR046867">
    <property type="entry name" value="AldOxase/xan_DH_MoCoBD2"/>
</dbReference>
<keyword evidence="2" id="KW-0560">Oxidoreductase</keyword>
<dbReference type="GO" id="GO:0005506">
    <property type="term" value="F:iron ion binding"/>
    <property type="evidence" value="ECO:0007669"/>
    <property type="project" value="InterPro"/>
</dbReference>
<sequence>VTGAGVFTDDVNLEDQLYAAFYRSPYAHARLKSIHLEAARASPDVIAVYTGAELVSLGALPCRAQLTDARGDPCFIPRRPALAEDKVQFVGQAIVAVVAESRQAARDAMELIDVDFEPLQPLVSLESSVAETAPILHEELGHNVCVHFERGDVEAVSNAMGGAAHIVNISVINNRVVPTPLEPRVSVASYSEGKFTLYNPSQGAVAQQGVLSRSIFNIEPEDIRVISGDTGGGFGVRGEVHPETVVCLYAARELQRPVKWCGDRSEMFLADSHGRDNISTATVALDTDGIMLALKIETIANLGAFCSAVGPFVPTMGGGRVVGTVYRSPHIYHSVRCVFTNTMPVAAYRGAGRPEAAYLMERLMERAAEETGIESRELRRRNFIREEDLPYMNLAGIPIRSGAFAETMDLALARAEWETFDVRRQASVVRDKLRGIGFGCYVESSGGGPEEEARVSIAGDGNVEITVGTYSHGQGHATAFAQIAHEKLGVNIDCIRLIQGDTREVRFGGGTGGSRSSQMGGIAVLRAAEGVIERGKPIAAELLQGDEEAVLFKGGLYRIDDQTVTLEEVAKAALQPQFGGKLTHTYRYNRGEGYTFPNGCHVAEVEIDRDTGVVEVVRYTAVDDCGRVINPLLAEGQVQGGVVQGMGQAMLEHVVYDDMGQLLTGSFMDYAMPRATHVPWIDVSFNEVLEPSNELGVKGIGEGGACGAPPAIVHAVLNALARSGVSTIDMPLTSERVWRALNRGP</sequence>